<keyword evidence="2" id="KW-0560">Oxidoreductase</keyword>
<evidence type="ECO:0000259" key="4">
    <source>
        <dbReference type="Pfam" id="PF00171"/>
    </source>
</evidence>
<dbReference type="Gene3D" id="3.40.309.10">
    <property type="entry name" value="Aldehyde Dehydrogenase, Chain A, domain 2"/>
    <property type="match status" value="1"/>
</dbReference>
<proteinExistence type="inferred from homology"/>
<accession>A0ABQ1KFM4</accession>
<gene>
    <name evidence="5" type="primary">vdh</name>
    <name evidence="5" type="ORF">GCM10011363_09950</name>
</gene>
<evidence type="ECO:0000256" key="1">
    <source>
        <dbReference type="ARBA" id="ARBA00009986"/>
    </source>
</evidence>
<keyword evidence="3" id="KW-0520">NAD</keyword>
<evidence type="ECO:0000256" key="3">
    <source>
        <dbReference type="ARBA" id="ARBA00023027"/>
    </source>
</evidence>
<reference evidence="6" key="1">
    <citation type="journal article" date="2019" name="Int. J. Syst. Evol. Microbiol.">
        <title>The Global Catalogue of Microorganisms (GCM) 10K type strain sequencing project: providing services to taxonomists for standard genome sequencing and annotation.</title>
        <authorList>
            <consortium name="The Broad Institute Genomics Platform"/>
            <consortium name="The Broad Institute Genome Sequencing Center for Infectious Disease"/>
            <person name="Wu L."/>
            <person name="Ma J."/>
        </authorList>
    </citation>
    <scope>NUCLEOTIDE SEQUENCE [LARGE SCALE GENOMIC DNA]</scope>
    <source>
        <strain evidence="6">CGMCC 1.12478</strain>
    </source>
</reference>
<dbReference type="InterPro" id="IPR015590">
    <property type="entry name" value="Aldehyde_DH_dom"/>
</dbReference>
<organism evidence="5 6">
    <name type="scientific">Marivita lacus</name>
    <dbReference type="NCBI Taxonomy" id="1323742"/>
    <lineage>
        <taxon>Bacteria</taxon>
        <taxon>Pseudomonadati</taxon>
        <taxon>Pseudomonadota</taxon>
        <taxon>Alphaproteobacteria</taxon>
        <taxon>Rhodobacterales</taxon>
        <taxon>Roseobacteraceae</taxon>
        <taxon>Marivita</taxon>
    </lineage>
</organism>
<comment type="similarity">
    <text evidence="1">Belongs to the aldehyde dehydrogenase family.</text>
</comment>
<dbReference type="Pfam" id="PF00171">
    <property type="entry name" value="Aldedh"/>
    <property type="match status" value="1"/>
</dbReference>
<dbReference type="EMBL" id="BMFC01000002">
    <property type="protein sequence ID" value="GGB95290.1"/>
    <property type="molecule type" value="Genomic_DNA"/>
</dbReference>
<evidence type="ECO:0000313" key="6">
    <source>
        <dbReference type="Proteomes" id="UP000645462"/>
    </source>
</evidence>
<evidence type="ECO:0000256" key="2">
    <source>
        <dbReference type="ARBA" id="ARBA00023002"/>
    </source>
</evidence>
<dbReference type="SUPFAM" id="SSF53720">
    <property type="entry name" value="ALDH-like"/>
    <property type="match status" value="1"/>
</dbReference>
<evidence type="ECO:0000313" key="5">
    <source>
        <dbReference type="EMBL" id="GGB95290.1"/>
    </source>
</evidence>
<feature type="domain" description="Aldehyde dehydrogenase" evidence="4">
    <location>
        <begin position="3"/>
        <end position="440"/>
    </location>
</feature>
<dbReference type="InterPro" id="IPR016161">
    <property type="entry name" value="Ald_DH/histidinol_DH"/>
</dbReference>
<keyword evidence="6" id="KW-1185">Reference proteome</keyword>
<name>A0ABQ1KFM4_9RHOB</name>
<dbReference type="InterPro" id="IPR016163">
    <property type="entry name" value="Ald_DH_C"/>
</dbReference>
<dbReference type="InterPro" id="IPR016162">
    <property type="entry name" value="Ald_DH_N"/>
</dbReference>
<dbReference type="PANTHER" id="PTHR42986:SF1">
    <property type="entry name" value="BENZALDEHYDE DEHYDROGENASE YFMT"/>
    <property type="match status" value="1"/>
</dbReference>
<comment type="caution">
    <text evidence="5">The sequence shown here is derived from an EMBL/GenBank/DDBJ whole genome shotgun (WGS) entry which is preliminary data.</text>
</comment>
<dbReference type="Proteomes" id="UP000645462">
    <property type="component" value="Unassembled WGS sequence"/>
</dbReference>
<protein>
    <submittedName>
        <fullName evidence="5">Salicylaldehyde dehydrogenase</fullName>
    </submittedName>
</protein>
<sequence length="455" mass="47280">MSDAVVTRAAAGRATEARAAAVAAACAFADWAATPVRERIALLMNAADAMTARADEVVEIACAEVGSSPDWVRFNVGIAAAMLRQTADLAEVLDNTESPVAGHILRRRPAGVVLGIAPWNAAVTLATRAVAAPLACGNTIVLKGSELCPKTHEWVAETICSAGLPDGVLNYITNAPDHAEEVVEALIAHPAVRRVNFTGSTRVGREIAMTAAQHLKPCLLELSGKGTAVVLADADLNHAARAIAHGSFFNQGQVCMSTERVIVDTSIAAEFVARLAAEAETLRFAPGQPSPLGALISPAAAVRVRAMIDDAVSKGAVLVTGGELSGGGLQPAVLDRVAPGMMLYDDEAFGPVTGVIRVADAEEALAIANDTEFGLVASVFSQDTKAAQDMLFQIETGIGHVNGSTVYDDPRLPFGGVKASGHGRFGGRDAVAEFTECQWIALHDHPSAKQTTKSQ</sequence>
<dbReference type="PANTHER" id="PTHR42986">
    <property type="entry name" value="BENZALDEHYDE DEHYDROGENASE YFMT"/>
    <property type="match status" value="1"/>
</dbReference>
<dbReference type="Gene3D" id="3.40.605.10">
    <property type="entry name" value="Aldehyde Dehydrogenase, Chain A, domain 1"/>
    <property type="match status" value="1"/>
</dbReference>